<comment type="caution">
    <text evidence="1">The sequence shown here is derived from an EMBL/GenBank/DDBJ whole genome shotgun (WGS) entry which is preliminary data.</text>
</comment>
<gene>
    <name evidence="1" type="ORF">DVH24_019365</name>
</gene>
<evidence type="ECO:0000313" key="1">
    <source>
        <dbReference type="EMBL" id="RXH76477.1"/>
    </source>
</evidence>
<organism evidence="1 2">
    <name type="scientific">Malus domestica</name>
    <name type="common">Apple</name>
    <name type="synonym">Pyrus malus</name>
    <dbReference type="NCBI Taxonomy" id="3750"/>
    <lineage>
        <taxon>Eukaryota</taxon>
        <taxon>Viridiplantae</taxon>
        <taxon>Streptophyta</taxon>
        <taxon>Embryophyta</taxon>
        <taxon>Tracheophyta</taxon>
        <taxon>Spermatophyta</taxon>
        <taxon>Magnoliopsida</taxon>
        <taxon>eudicotyledons</taxon>
        <taxon>Gunneridae</taxon>
        <taxon>Pentapetalae</taxon>
        <taxon>rosids</taxon>
        <taxon>fabids</taxon>
        <taxon>Rosales</taxon>
        <taxon>Rosaceae</taxon>
        <taxon>Amygdaloideae</taxon>
        <taxon>Maleae</taxon>
        <taxon>Malus</taxon>
    </lineage>
</organism>
<name>A0A498I3H6_MALDO</name>
<keyword evidence="2" id="KW-1185">Reference proteome</keyword>
<proteinExistence type="predicted"/>
<protein>
    <submittedName>
        <fullName evidence="1">Uncharacterized protein</fullName>
    </submittedName>
</protein>
<dbReference type="Proteomes" id="UP000290289">
    <property type="component" value="Chromosome 14"/>
</dbReference>
<evidence type="ECO:0000313" key="2">
    <source>
        <dbReference type="Proteomes" id="UP000290289"/>
    </source>
</evidence>
<dbReference type="AlphaFoldDB" id="A0A498I3H6"/>
<reference evidence="1 2" key="1">
    <citation type="submission" date="2018-10" db="EMBL/GenBank/DDBJ databases">
        <title>A high-quality apple genome assembly.</title>
        <authorList>
            <person name="Hu J."/>
        </authorList>
    </citation>
    <scope>NUCLEOTIDE SEQUENCE [LARGE SCALE GENOMIC DNA]</scope>
    <source>
        <strain evidence="2">cv. HFTH1</strain>
        <tissue evidence="1">Young leaf</tissue>
    </source>
</reference>
<accession>A0A498I3H6</accession>
<sequence>MLLSSLFGSCGVTLHETTRAICGSLVVVKTDDCTCLPSRDGVWTMRSIDQSLEIQGASNDGGQIHGSESSVEAWRTLSVTTLRTCCGSWACGSENGVVVVVVGVVEVVVFDGCTWALILIRRRLGAKLVDDGGCVTAEPFTGVVEAGSVVLGEVSIDGSDYRSRRESFVVLLYAWALVEDPREELCSLGNLKWKYEVYPSDGHDGGSFTIFFA</sequence>
<dbReference type="EMBL" id="RDQH01000340">
    <property type="protein sequence ID" value="RXH76477.1"/>
    <property type="molecule type" value="Genomic_DNA"/>
</dbReference>